<dbReference type="Pfam" id="PF02518">
    <property type="entry name" value="HATPase_c"/>
    <property type="match status" value="1"/>
</dbReference>
<evidence type="ECO:0000256" key="8">
    <source>
        <dbReference type="ARBA" id="ARBA00022989"/>
    </source>
</evidence>
<dbReference type="InterPro" id="IPR036890">
    <property type="entry name" value="HATPase_C_sf"/>
</dbReference>
<dbReference type="SMART" id="SM00388">
    <property type="entry name" value="HisKA"/>
    <property type="match status" value="1"/>
</dbReference>
<evidence type="ECO:0000256" key="6">
    <source>
        <dbReference type="ARBA" id="ARBA00022692"/>
    </source>
</evidence>
<gene>
    <name evidence="13" type="ORF">A9O67_10270</name>
</gene>
<evidence type="ECO:0000313" key="13">
    <source>
        <dbReference type="EMBL" id="OBS29782.1"/>
    </source>
</evidence>
<dbReference type="InterPro" id="IPR003660">
    <property type="entry name" value="HAMP_dom"/>
</dbReference>
<evidence type="ECO:0000256" key="10">
    <source>
        <dbReference type="ARBA" id="ARBA00023136"/>
    </source>
</evidence>
<dbReference type="GO" id="GO:0000155">
    <property type="term" value="F:phosphorelay sensor kinase activity"/>
    <property type="evidence" value="ECO:0007669"/>
    <property type="project" value="InterPro"/>
</dbReference>
<dbReference type="InterPro" id="IPR050428">
    <property type="entry name" value="TCS_sensor_his_kinase"/>
</dbReference>
<evidence type="ECO:0000256" key="2">
    <source>
        <dbReference type="ARBA" id="ARBA00004141"/>
    </source>
</evidence>
<dbReference type="STRING" id="1101373.A9O67_10270"/>
<dbReference type="PANTHER" id="PTHR45436:SF15">
    <property type="entry name" value="SENSOR HISTIDINE KINASE CUSS"/>
    <property type="match status" value="1"/>
</dbReference>
<dbReference type="Gene3D" id="1.10.287.130">
    <property type="match status" value="1"/>
</dbReference>
<dbReference type="EMBL" id="LZDH01000066">
    <property type="protein sequence ID" value="OBS29782.1"/>
    <property type="molecule type" value="Genomic_DNA"/>
</dbReference>
<keyword evidence="4" id="KW-0597">Phosphoprotein</keyword>
<keyword evidence="7" id="KW-0418">Kinase</keyword>
<dbReference type="Proteomes" id="UP000091969">
    <property type="component" value="Unassembled WGS sequence"/>
</dbReference>
<dbReference type="GO" id="GO:0005886">
    <property type="term" value="C:plasma membrane"/>
    <property type="evidence" value="ECO:0007669"/>
    <property type="project" value="TreeGrafter"/>
</dbReference>
<proteinExistence type="predicted"/>
<evidence type="ECO:0000256" key="4">
    <source>
        <dbReference type="ARBA" id="ARBA00022553"/>
    </source>
</evidence>
<evidence type="ECO:0000256" key="5">
    <source>
        <dbReference type="ARBA" id="ARBA00022679"/>
    </source>
</evidence>
<dbReference type="InterPro" id="IPR005467">
    <property type="entry name" value="His_kinase_dom"/>
</dbReference>
<dbReference type="CDD" id="cd00082">
    <property type="entry name" value="HisKA"/>
    <property type="match status" value="1"/>
</dbReference>
<sequence>MATAERAPRLAWRLLAWTLATLLGVWLVLVASAYQTAVHEAKEISDGQLTAAARLLLTAPVQGPVPAVDAAALPVRAEPRYAPELHVVVWESGALRWDPQAWAARLPPSLPEGYHTLVLPLAGEVRTWRWFVAGHGARRVAVGLDVSRHAELGRDVAEHLVRPAVVLLPLVALLLGWAIRRGLAPLSALAEALQRFDADTARGLPPAQRYDELQRVQRALQALVERLHTLWQRERRFTSDVAHELRSPLTALVWQARLARLQVGTPAGEAALQTVEREALRAGEILTQLLALARADAPGGEAAQPVALHALAQEVADECATAMGGGRTPPEVQGPPTVVRGRPTLLRLALRNLVDNALRHTPAQARVAVRVGPRTDGAVAVEVLDEGGGRGEAPADRGGLGLGLTLVQRIAEHEGARLERLASPSPPWATGYALVWPSAPTGPETGAASR</sequence>
<dbReference type="InterPro" id="IPR036097">
    <property type="entry name" value="HisK_dim/P_sf"/>
</dbReference>
<evidence type="ECO:0000313" key="14">
    <source>
        <dbReference type="Proteomes" id="UP000091969"/>
    </source>
</evidence>
<dbReference type="SUPFAM" id="SSF47384">
    <property type="entry name" value="Homodimeric domain of signal transducing histidine kinase"/>
    <property type="match status" value="1"/>
</dbReference>
<dbReference type="AlphaFoldDB" id="A0A1A6DS87"/>
<evidence type="ECO:0000256" key="9">
    <source>
        <dbReference type="ARBA" id="ARBA00023012"/>
    </source>
</evidence>
<dbReference type="PROSITE" id="PS50109">
    <property type="entry name" value="HIS_KIN"/>
    <property type="match status" value="1"/>
</dbReference>
<evidence type="ECO:0000256" key="7">
    <source>
        <dbReference type="ARBA" id="ARBA00022777"/>
    </source>
</evidence>
<keyword evidence="10" id="KW-0472">Membrane</keyword>
<comment type="catalytic activity">
    <reaction evidence="1">
        <text>ATP + protein L-histidine = ADP + protein N-phospho-L-histidine.</text>
        <dbReference type="EC" id="2.7.13.3"/>
    </reaction>
</comment>
<feature type="domain" description="HAMP" evidence="12">
    <location>
        <begin position="180"/>
        <end position="232"/>
    </location>
</feature>
<evidence type="ECO:0000256" key="1">
    <source>
        <dbReference type="ARBA" id="ARBA00000085"/>
    </source>
</evidence>
<dbReference type="RefSeq" id="WP_068610796.1">
    <property type="nucleotide sequence ID" value="NZ_LZDH01000066.1"/>
</dbReference>
<dbReference type="SMART" id="SM00387">
    <property type="entry name" value="HATPase_c"/>
    <property type="match status" value="1"/>
</dbReference>
<evidence type="ECO:0000259" key="12">
    <source>
        <dbReference type="PROSITE" id="PS50885"/>
    </source>
</evidence>
<keyword evidence="5" id="KW-0808">Transferase</keyword>
<dbReference type="SUPFAM" id="SSF55874">
    <property type="entry name" value="ATPase domain of HSP90 chaperone/DNA topoisomerase II/histidine kinase"/>
    <property type="match status" value="1"/>
</dbReference>
<dbReference type="Pfam" id="PF00512">
    <property type="entry name" value="HisKA"/>
    <property type="match status" value="1"/>
</dbReference>
<protein>
    <recommendedName>
        <fullName evidence="3">histidine kinase</fullName>
        <ecNumber evidence="3">2.7.13.3</ecNumber>
    </recommendedName>
</protein>
<dbReference type="Gene3D" id="3.30.565.10">
    <property type="entry name" value="Histidine kinase-like ATPase, C-terminal domain"/>
    <property type="match status" value="1"/>
</dbReference>
<reference evidence="13 14" key="1">
    <citation type="submission" date="2016-06" db="EMBL/GenBank/DDBJ databases">
        <title>Genome sequence of Tepidimonas fonticaldi PL17.</title>
        <authorList>
            <person name="Pinnaka A.K."/>
        </authorList>
    </citation>
    <scope>NUCLEOTIDE SEQUENCE [LARGE SCALE GENOMIC DNA]</scope>
    <source>
        <strain evidence="13 14">PL17</strain>
    </source>
</reference>
<name>A0A1A6DS87_9BURK</name>
<keyword evidence="6" id="KW-0812">Transmembrane</keyword>
<organism evidence="13 14">
    <name type="scientific">Tepidimonas fonticaldi</name>
    <dbReference type="NCBI Taxonomy" id="1101373"/>
    <lineage>
        <taxon>Bacteria</taxon>
        <taxon>Pseudomonadati</taxon>
        <taxon>Pseudomonadota</taxon>
        <taxon>Betaproteobacteria</taxon>
        <taxon>Burkholderiales</taxon>
        <taxon>Tepidimonas</taxon>
    </lineage>
</organism>
<evidence type="ECO:0000259" key="11">
    <source>
        <dbReference type="PROSITE" id="PS50109"/>
    </source>
</evidence>
<feature type="domain" description="Histidine kinase" evidence="11">
    <location>
        <begin position="240"/>
        <end position="440"/>
    </location>
</feature>
<comment type="caution">
    <text evidence="13">The sequence shown here is derived from an EMBL/GenBank/DDBJ whole genome shotgun (WGS) entry which is preliminary data.</text>
</comment>
<keyword evidence="9" id="KW-0902">Two-component regulatory system</keyword>
<accession>A0A1A6DS87</accession>
<dbReference type="InterPro" id="IPR003594">
    <property type="entry name" value="HATPase_dom"/>
</dbReference>
<dbReference type="EC" id="2.7.13.3" evidence="3"/>
<evidence type="ECO:0000256" key="3">
    <source>
        <dbReference type="ARBA" id="ARBA00012438"/>
    </source>
</evidence>
<dbReference type="PROSITE" id="PS50885">
    <property type="entry name" value="HAMP"/>
    <property type="match status" value="1"/>
</dbReference>
<keyword evidence="8" id="KW-1133">Transmembrane helix</keyword>
<dbReference type="OrthoDB" id="8790433at2"/>
<comment type="subcellular location">
    <subcellularLocation>
        <location evidence="2">Membrane</location>
        <topology evidence="2">Multi-pass membrane protein</topology>
    </subcellularLocation>
</comment>
<dbReference type="InterPro" id="IPR003661">
    <property type="entry name" value="HisK_dim/P_dom"/>
</dbReference>
<dbReference type="PANTHER" id="PTHR45436">
    <property type="entry name" value="SENSOR HISTIDINE KINASE YKOH"/>
    <property type="match status" value="1"/>
</dbReference>
<keyword evidence="14" id="KW-1185">Reference proteome</keyword>